<dbReference type="Pfam" id="PF17900">
    <property type="entry name" value="Peptidase_M1_N"/>
    <property type="match status" value="1"/>
</dbReference>
<dbReference type="GO" id="GO:0005615">
    <property type="term" value="C:extracellular space"/>
    <property type="evidence" value="ECO:0007669"/>
    <property type="project" value="TreeGrafter"/>
</dbReference>
<keyword evidence="3 12" id="KW-0031">Aminopeptidase</keyword>
<feature type="site" description="Transition state stabilizer" evidence="11">
    <location>
        <position position="354"/>
    </location>
</feature>
<dbReference type="GO" id="GO:0043171">
    <property type="term" value="P:peptide catabolic process"/>
    <property type="evidence" value="ECO:0007669"/>
    <property type="project" value="TreeGrafter"/>
</dbReference>
<dbReference type="GO" id="GO:0042277">
    <property type="term" value="F:peptide binding"/>
    <property type="evidence" value="ECO:0007669"/>
    <property type="project" value="TreeGrafter"/>
</dbReference>
<keyword evidence="6 12" id="KW-0378">Hydrolase</keyword>
<dbReference type="GO" id="GO:0005737">
    <property type="term" value="C:cytoplasm"/>
    <property type="evidence" value="ECO:0007669"/>
    <property type="project" value="TreeGrafter"/>
</dbReference>
<evidence type="ECO:0000256" key="10">
    <source>
        <dbReference type="PIRSR" id="PIRSR634016-3"/>
    </source>
</evidence>
<dbReference type="GO" id="GO:0006508">
    <property type="term" value="P:proteolysis"/>
    <property type="evidence" value="ECO:0007669"/>
    <property type="project" value="UniProtKB-KW"/>
</dbReference>
<dbReference type="GO" id="GO:0070006">
    <property type="term" value="F:metalloaminopeptidase activity"/>
    <property type="evidence" value="ECO:0007669"/>
    <property type="project" value="TreeGrafter"/>
</dbReference>
<keyword evidence="8 12" id="KW-0482">Metalloprotease</keyword>
<dbReference type="OMA" id="ILYTDSH"/>
<feature type="binding site" evidence="10">
    <location>
        <position position="291"/>
    </location>
    <ligand>
        <name>Zn(2+)</name>
        <dbReference type="ChEBI" id="CHEBI:29105"/>
        <note>catalytic</note>
    </ligand>
</feature>
<feature type="active site" description="Proton acceptor" evidence="9">
    <location>
        <position position="290"/>
    </location>
</feature>
<dbReference type="InterPro" id="IPR001930">
    <property type="entry name" value="Peptidase_M1"/>
</dbReference>
<comment type="cofactor">
    <cofactor evidence="10 12">
        <name>Zn(2+)</name>
        <dbReference type="ChEBI" id="CHEBI:29105"/>
    </cofactor>
    <text evidence="10 12">Binds 1 zinc ion per subunit.</text>
</comment>
<evidence type="ECO:0000313" key="16">
    <source>
        <dbReference type="EMBL" id="OXA58934.1"/>
    </source>
</evidence>
<evidence type="ECO:0000256" key="5">
    <source>
        <dbReference type="ARBA" id="ARBA00022723"/>
    </source>
</evidence>
<dbReference type="InterPro" id="IPR034016">
    <property type="entry name" value="M1_APN-typ"/>
</dbReference>
<feature type="domain" description="Aminopeptidase N-like N-terminal" evidence="15">
    <location>
        <begin position="23"/>
        <end position="207"/>
    </location>
</feature>
<name>A0A226EPG5_FOLCA</name>
<comment type="similarity">
    <text evidence="2 12">Belongs to the peptidase M1 family.</text>
</comment>
<dbReference type="Proteomes" id="UP000198287">
    <property type="component" value="Unassembled WGS sequence"/>
</dbReference>
<evidence type="ECO:0000256" key="3">
    <source>
        <dbReference type="ARBA" id="ARBA00022438"/>
    </source>
</evidence>
<dbReference type="Pfam" id="PF01433">
    <property type="entry name" value="Peptidase_M1"/>
    <property type="match status" value="2"/>
</dbReference>
<dbReference type="OrthoDB" id="275509at2759"/>
<evidence type="ECO:0000256" key="7">
    <source>
        <dbReference type="ARBA" id="ARBA00022833"/>
    </source>
</evidence>
<dbReference type="Gene3D" id="2.60.40.1730">
    <property type="entry name" value="tricorn interacting facor f3 domain"/>
    <property type="match status" value="1"/>
</dbReference>
<comment type="subcellular location">
    <subcellularLocation>
        <location evidence="1">Cell membrane</location>
        <topology evidence="1">Lipid-anchor</topology>
        <topology evidence="1">GPI-anchor</topology>
    </subcellularLocation>
</comment>
<feature type="domain" description="Peptidase M1 membrane alanine aminopeptidase" evidence="13">
    <location>
        <begin position="291"/>
        <end position="413"/>
    </location>
</feature>
<dbReference type="InterPro" id="IPR027268">
    <property type="entry name" value="Peptidase_M4/M1_CTD_sf"/>
</dbReference>
<sequence length="834" mass="94494">MGRRSPEKKKDDRVFRRLPKCVVPVHYDLWFQPSNHEPVLHGKLSLRVQVMCETREIVLNGLNISVSDVKYTCEGSKGVQETGNILINGEMETIQIEFPNPLTVGFGTLALNFEAEITDNMKGLYRTKVGDGKRYNFITHFEPVNARRCFPGFDEPAFKATFDITLVVPKDVVAISNMPIEDEKVDEKNENLKVCKFQTTPKMSTYLIAMVIGDFEHIQKTTANLIDHYTKYFGVSYPLPKCDLVAIAEFPIGGMENYGLITFIDTRLMVDPTESSAWNIQMTSLIVAHEEGFAKFIEYLAVDHFFPQFDIWTQFASRILHSALATDSLKNSHPVEVEVTNPGDIDEIFDALTYNKGSSIVKMMYHYVGDECFRKGMKQYLEKFKYSNAETADLWEALEAASGTPVGRFMDTFTKQMGYPIVTVLDVVSTDCGKTFTLKQEKFWADPKLNEAASNSNYKWIIPLTCCKGSKPLEVTVLELFDGNESNLKEVAVTCASNDEWIKFNAGSVGFYRVRYSAEVLSQFTNSIKDKSMSPLDRLGLLNDVYACVKAGISSTTDILNLLDSFKLEDNYSVLSSIRDITADLSNLLLRTDLVDKFDTYCTSLFTPIKERMGWDPKNGESHADGLLRSLVINRLISCKDETTINEAEKMFDQHLKGEKKISADLRTAVYRATLFKGNEKTLDTMIEIFKNCELSEEKARILQSLGSTKDINLMKKILDFALSPDVKMSEIDYIFYSLNNSKHGQDLTWQFFKDNIKLFQEKYPGGMLICSVVRDVTGGFVGDEFAQEIETFLKENPIRGTERTVQQVVEKIRINAAWLKRDLNAISTFLGSK</sequence>
<evidence type="ECO:0000256" key="6">
    <source>
        <dbReference type="ARBA" id="ARBA00022801"/>
    </source>
</evidence>
<comment type="caution">
    <text evidence="16">The sequence shown here is derived from an EMBL/GenBank/DDBJ whole genome shotgun (WGS) entry which is preliminary data.</text>
</comment>
<evidence type="ECO:0000256" key="11">
    <source>
        <dbReference type="PIRSR" id="PIRSR634016-4"/>
    </source>
</evidence>
<evidence type="ECO:0000313" key="17">
    <source>
        <dbReference type="Proteomes" id="UP000198287"/>
    </source>
</evidence>
<dbReference type="FunFam" id="1.25.50.20:FF:000002">
    <property type="entry name" value="Aminopeptidase"/>
    <property type="match status" value="1"/>
</dbReference>
<protein>
    <recommendedName>
        <fullName evidence="12">Aminopeptidase</fullName>
        <ecNumber evidence="12">3.4.11.-</ecNumber>
    </recommendedName>
</protein>
<evidence type="ECO:0000256" key="12">
    <source>
        <dbReference type="RuleBase" id="RU364040"/>
    </source>
</evidence>
<dbReference type="GO" id="GO:0008270">
    <property type="term" value="F:zinc ion binding"/>
    <property type="evidence" value="ECO:0007669"/>
    <property type="project" value="UniProtKB-UniRule"/>
</dbReference>
<proteinExistence type="inferred from homology"/>
<keyword evidence="5 10" id="KW-0479">Metal-binding</keyword>
<organism evidence="16 17">
    <name type="scientific">Folsomia candida</name>
    <name type="common">Springtail</name>
    <dbReference type="NCBI Taxonomy" id="158441"/>
    <lineage>
        <taxon>Eukaryota</taxon>
        <taxon>Metazoa</taxon>
        <taxon>Ecdysozoa</taxon>
        <taxon>Arthropoda</taxon>
        <taxon>Hexapoda</taxon>
        <taxon>Collembola</taxon>
        <taxon>Entomobryomorpha</taxon>
        <taxon>Isotomoidea</taxon>
        <taxon>Isotomidae</taxon>
        <taxon>Proisotominae</taxon>
        <taxon>Folsomia</taxon>
    </lineage>
</organism>
<feature type="domain" description="Peptidase M1 membrane alanine aminopeptidase" evidence="13">
    <location>
        <begin position="221"/>
        <end position="290"/>
    </location>
</feature>
<evidence type="ECO:0000256" key="8">
    <source>
        <dbReference type="ARBA" id="ARBA00023049"/>
    </source>
</evidence>
<reference evidence="16 17" key="1">
    <citation type="submission" date="2015-12" db="EMBL/GenBank/DDBJ databases">
        <title>The genome of Folsomia candida.</title>
        <authorList>
            <person name="Faddeeva A."/>
            <person name="Derks M.F."/>
            <person name="Anvar Y."/>
            <person name="Smit S."/>
            <person name="Van Straalen N."/>
            <person name="Roelofs D."/>
        </authorList>
    </citation>
    <scope>NUCLEOTIDE SEQUENCE [LARGE SCALE GENOMIC DNA]</scope>
    <source>
        <strain evidence="16 17">VU population</strain>
        <tissue evidence="16">Whole body</tissue>
    </source>
</reference>
<evidence type="ECO:0000256" key="2">
    <source>
        <dbReference type="ARBA" id="ARBA00010136"/>
    </source>
</evidence>
<feature type="binding site" evidence="10">
    <location>
        <position position="289"/>
    </location>
    <ligand>
        <name>Zn(2+)</name>
        <dbReference type="ChEBI" id="CHEBI:29105"/>
        <note>catalytic</note>
    </ligand>
</feature>
<feature type="domain" description="ERAP1-like C-terminal" evidence="14">
    <location>
        <begin position="501"/>
        <end position="814"/>
    </location>
</feature>
<dbReference type="GO" id="GO:0005886">
    <property type="term" value="C:plasma membrane"/>
    <property type="evidence" value="ECO:0007669"/>
    <property type="project" value="UniProtKB-SubCell"/>
</dbReference>
<evidence type="ECO:0000259" key="14">
    <source>
        <dbReference type="Pfam" id="PF11838"/>
    </source>
</evidence>
<dbReference type="InterPro" id="IPR024571">
    <property type="entry name" value="ERAP1-like_C_dom"/>
</dbReference>
<evidence type="ECO:0000259" key="13">
    <source>
        <dbReference type="Pfam" id="PF01433"/>
    </source>
</evidence>
<evidence type="ECO:0000256" key="9">
    <source>
        <dbReference type="PIRSR" id="PIRSR634016-1"/>
    </source>
</evidence>
<dbReference type="EC" id="3.4.11.-" evidence="12"/>
<dbReference type="PANTHER" id="PTHR11533">
    <property type="entry name" value="PROTEASE M1 ZINC METALLOPROTEASE"/>
    <property type="match status" value="1"/>
</dbReference>
<dbReference type="Gene3D" id="1.25.50.20">
    <property type="match status" value="1"/>
</dbReference>
<keyword evidence="7 10" id="KW-0862">Zinc</keyword>
<dbReference type="AlphaFoldDB" id="A0A226EPG5"/>
<evidence type="ECO:0000259" key="15">
    <source>
        <dbReference type="Pfam" id="PF17900"/>
    </source>
</evidence>
<dbReference type="InterPro" id="IPR042097">
    <property type="entry name" value="Aminopeptidase_N-like_N_sf"/>
</dbReference>
<dbReference type="SUPFAM" id="SSF63737">
    <property type="entry name" value="Leukotriene A4 hydrolase N-terminal domain"/>
    <property type="match status" value="1"/>
</dbReference>
<keyword evidence="17" id="KW-1185">Reference proteome</keyword>
<dbReference type="CDD" id="cd09601">
    <property type="entry name" value="M1_APN-Q_like"/>
    <property type="match status" value="1"/>
</dbReference>
<dbReference type="PANTHER" id="PTHR11533:SF174">
    <property type="entry name" value="PUROMYCIN-SENSITIVE AMINOPEPTIDASE-RELATED"/>
    <property type="match status" value="1"/>
</dbReference>
<dbReference type="InterPro" id="IPR050344">
    <property type="entry name" value="Peptidase_M1_aminopeptidases"/>
</dbReference>
<dbReference type="Gene3D" id="2.60.40.1910">
    <property type="match status" value="1"/>
</dbReference>
<evidence type="ECO:0000256" key="4">
    <source>
        <dbReference type="ARBA" id="ARBA00022670"/>
    </source>
</evidence>
<dbReference type="EMBL" id="LNIX01000002">
    <property type="protein sequence ID" value="OXA58934.1"/>
    <property type="molecule type" value="Genomic_DNA"/>
</dbReference>
<dbReference type="InterPro" id="IPR014782">
    <property type="entry name" value="Peptidase_M1_dom"/>
</dbReference>
<evidence type="ECO:0000256" key="1">
    <source>
        <dbReference type="ARBA" id="ARBA00004609"/>
    </source>
</evidence>
<keyword evidence="4 12" id="KW-0645">Protease</keyword>
<dbReference type="SUPFAM" id="SSF55486">
    <property type="entry name" value="Metalloproteases ('zincins'), catalytic domain"/>
    <property type="match status" value="1"/>
</dbReference>
<dbReference type="InterPro" id="IPR045357">
    <property type="entry name" value="Aminopeptidase_N-like_N"/>
</dbReference>
<dbReference type="Gene3D" id="1.10.390.10">
    <property type="entry name" value="Neutral Protease Domain 2"/>
    <property type="match status" value="2"/>
</dbReference>
<dbReference type="PRINTS" id="PR00756">
    <property type="entry name" value="ALADIPTASE"/>
</dbReference>
<dbReference type="Pfam" id="PF11838">
    <property type="entry name" value="ERAP1_C"/>
    <property type="match status" value="1"/>
</dbReference>
<accession>A0A226EPG5</accession>
<gene>
    <name evidence="16" type="ORF">Fcan01_05490</name>
</gene>